<keyword evidence="1" id="KW-0812">Transmembrane</keyword>
<keyword evidence="1" id="KW-0472">Membrane</keyword>
<keyword evidence="1" id="KW-1133">Transmembrane helix</keyword>
<comment type="caution">
    <text evidence="2">The sequence shown here is derived from an EMBL/GenBank/DDBJ whole genome shotgun (WGS) entry which is preliminary data.</text>
</comment>
<gene>
    <name evidence="2" type="ORF">COB20_04740</name>
</gene>
<evidence type="ECO:0000313" key="2">
    <source>
        <dbReference type="EMBL" id="PCI79428.1"/>
    </source>
</evidence>
<feature type="transmembrane region" description="Helical" evidence="1">
    <location>
        <begin position="127"/>
        <end position="145"/>
    </location>
</feature>
<evidence type="ECO:0000256" key="1">
    <source>
        <dbReference type="SAM" id="Phobius"/>
    </source>
</evidence>
<dbReference type="AlphaFoldDB" id="A0A2A4X9W4"/>
<name>A0A2A4X9W4_9GAMM</name>
<organism evidence="2 3">
    <name type="scientific">SAR86 cluster bacterium</name>
    <dbReference type="NCBI Taxonomy" id="2030880"/>
    <lineage>
        <taxon>Bacteria</taxon>
        <taxon>Pseudomonadati</taxon>
        <taxon>Pseudomonadota</taxon>
        <taxon>Gammaproteobacteria</taxon>
        <taxon>SAR86 cluster</taxon>
    </lineage>
</organism>
<protein>
    <submittedName>
        <fullName evidence="2">Uncharacterized protein</fullName>
    </submittedName>
</protein>
<feature type="transmembrane region" description="Helical" evidence="1">
    <location>
        <begin position="65"/>
        <end position="84"/>
    </location>
</feature>
<feature type="transmembrane region" description="Helical" evidence="1">
    <location>
        <begin position="96"/>
        <end position="115"/>
    </location>
</feature>
<accession>A0A2A4X9W4</accession>
<dbReference type="EMBL" id="NVUL01000017">
    <property type="protein sequence ID" value="PCI79428.1"/>
    <property type="molecule type" value="Genomic_DNA"/>
</dbReference>
<dbReference type="Proteomes" id="UP000218767">
    <property type="component" value="Unassembled WGS sequence"/>
</dbReference>
<sequence length="152" mass="17323">MLNNLFPKKFDNEFRGYKFSLWFFYLLTAVTLWRSQHHVFSADGGAQSIATIPLDKYPGAASDTIVAVFSLWGLSQLILGLLYLLSCFRYKSMIPLFYLLAVLEYFVRFAYVGFFKPIETVGTAPGAMINLPFTIILIGLLFFALKVPRKKI</sequence>
<evidence type="ECO:0000313" key="3">
    <source>
        <dbReference type="Proteomes" id="UP000218767"/>
    </source>
</evidence>
<proteinExistence type="predicted"/>
<reference evidence="3" key="1">
    <citation type="submission" date="2017-08" db="EMBL/GenBank/DDBJ databases">
        <title>A dynamic microbial community with high functional redundancy inhabits the cold, oxic subseafloor aquifer.</title>
        <authorList>
            <person name="Tully B.J."/>
            <person name="Wheat C.G."/>
            <person name="Glazer B.T."/>
            <person name="Huber J.A."/>
        </authorList>
    </citation>
    <scope>NUCLEOTIDE SEQUENCE [LARGE SCALE GENOMIC DNA]</scope>
</reference>